<dbReference type="PANTHER" id="PTHR20982:SF3">
    <property type="entry name" value="MITOCHONDRIAL RIBOSOME RECYCLING FACTOR PSEUDO 1"/>
    <property type="match status" value="1"/>
</dbReference>
<dbReference type="Proteomes" id="UP000242881">
    <property type="component" value="Unassembled WGS sequence"/>
</dbReference>
<dbReference type="InterPro" id="IPR002661">
    <property type="entry name" value="Ribosome_recyc_fac"/>
</dbReference>
<evidence type="ECO:0000256" key="7">
    <source>
        <dbReference type="SAM" id="Coils"/>
    </source>
</evidence>
<keyword evidence="7" id="KW-0175">Coiled coil</keyword>
<comment type="caution">
    <text evidence="9">The sequence shown here is derived from an EMBL/GenBank/DDBJ whole genome shotgun (WGS) entry which is preliminary data.</text>
</comment>
<dbReference type="EMBL" id="PNIN01000044">
    <property type="protein sequence ID" value="PMP71289.1"/>
    <property type="molecule type" value="Genomic_DNA"/>
</dbReference>
<proteinExistence type="inferred from homology"/>
<dbReference type="PANTHER" id="PTHR20982">
    <property type="entry name" value="RIBOSOME RECYCLING FACTOR"/>
    <property type="match status" value="1"/>
</dbReference>
<keyword evidence="3 6" id="KW-0963">Cytoplasm</keyword>
<reference evidence="9 10" key="1">
    <citation type="submission" date="2018-01" db="EMBL/GenBank/DDBJ databases">
        <title>Metagenomic assembled genomes from two thermal pools in the Uzon Caldera, Kamchatka, Russia.</title>
        <authorList>
            <person name="Wilkins L."/>
            <person name="Ettinger C."/>
        </authorList>
    </citation>
    <scope>NUCLEOTIDE SEQUENCE [LARGE SCALE GENOMIC DNA]</scope>
    <source>
        <strain evidence="9">ZAV-05</strain>
    </source>
</reference>
<dbReference type="GO" id="GO:0005737">
    <property type="term" value="C:cytoplasm"/>
    <property type="evidence" value="ECO:0007669"/>
    <property type="project" value="UniProtKB-SubCell"/>
</dbReference>
<sequence length="184" mass="21298">MVSDLFNKTKEKMEKTLDHYKTELKSVRTGRASVSLFDNIKVDYYGTPTPLSQVAALNAEPRMIIIQPWEPSMIKPIEKAILSSNLGLTPSNDGRVIRVPIPPLTEERRKEIVKLVKKMSEEAKIAIRNERRDAIEKLKKMEKDKEISEDDNKKGTEQIQKLTDEYIKKIDEITEKKEKEIMEI</sequence>
<dbReference type="GO" id="GO:0006415">
    <property type="term" value="P:translational termination"/>
    <property type="evidence" value="ECO:0007669"/>
    <property type="project" value="UniProtKB-UniRule"/>
</dbReference>
<evidence type="ECO:0000256" key="4">
    <source>
        <dbReference type="ARBA" id="ARBA00022917"/>
    </source>
</evidence>
<evidence type="ECO:0000256" key="3">
    <source>
        <dbReference type="ARBA" id="ARBA00022490"/>
    </source>
</evidence>
<dbReference type="Gene3D" id="3.30.1360.40">
    <property type="match status" value="1"/>
</dbReference>
<accession>A0A2J6WLZ8</accession>
<comment type="function">
    <text evidence="5 6">Responsible for the release of ribosomes from messenger RNA at the termination of protein biosynthesis. May increase the efficiency of translation by recycling ribosomes from one round of translation to another.</text>
</comment>
<dbReference type="Pfam" id="PF01765">
    <property type="entry name" value="RRF"/>
    <property type="match status" value="1"/>
</dbReference>
<comment type="similarity">
    <text evidence="2 6">Belongs to the RRF family.</text>
</comment>
<dbReference type="AlphaFoldDB" id="A0A2J6WLZ8"/>
<dbReference type="RefSeq" id="WP_424606301.1">
    <property type="nucleotide sequence ID" value="NZ_JBNAVA010000015.1"/>
</dbReference>
<dbReference type="SUPFAM" id="SSF55194">
    <property type="entry name" value="Ribosome recycling factor, RRF"/>
    <property type="match status" value="1"/>
</dbReference>
<comment type="subcellular location">
    <subcellularLocation>
        <location evidence="1 6">Cytoplasm</location>
    </subcellularLocation>
</comment>
<dbReference type="CDD" id="cd00520">
    <property type="entry name" value="RRF"/>
    <property type="match status" value="1"/>
</dbReference>
<evidence type="ECO:0000256" key="2">
    <source>
        <dbReference type="ARBA" id="ARBA00005912"/>
    </source>
</evidence>
<evidence type="ECO:0000313" key="9">
    <source>
        <dbReference type="EMBL" id="PMP71289.1"/>
    </source>
</evidence>
<dbReference type="FunFam" id="3.30.1360.40:FF:000001">
    <property type="entry name" value="Ribosome-recycling factor"/>
    <property type="match status" value="1"/>
</dbReference>
<keyword evidence="4 6" id="KW-0648">Protein biosynthesis</keyword>
<feature type="domain" description="Ribosome recycling factor" evidence="8">
    <location>
        <begin position="21"/>
        <end position="182"/>
    </location>
</feature>
<dbReference type="GO" id="GO:0043023">
    <property type="term" value="F:ribosomal large subunit binding"/>
    <property type="evidence" value="ECO:0007669"/>
    <property type="project" value="TreeGrafter"/>
</dbReference>
<evidence type="ECO:0000256" key="1">
    <source>
        <dbReference type="ARBA" id="ARBA00004496"/>
    </source>
</evidence>
<evidence type="ECO:0000256" key="5">
    <source>
        <dbReference type="ARBA" id="ARBA00025050"/>
    </source>
</evidence>
<evidence type="ECO:0000259" key="8">
    <source>
        <dbReference type="Pfam" id="PF01765"/>
    </source>
</evidence>
<dbReference type="InterPro" id="IPR023584">
    <property type="entry name" value="Ribosome_recyc_fac_dom"/>
</dbReference>
<protein>
    <recommendedName>
        <fullName evidence="6">Ribosome-recycling factor</fullName>
        <shortName evidence="6">RRF</shortName>
    </recommendedName>
    <alternativeName>
        <fullName evidence="6">Ribosome-releasing factor</fullName>
    </alternativeName>
</protein>
<dbReference type="InterPro" id="IPR036191">
    <property type="entry name" value="RRF_sf"/>
</dbReference>
<evidence type="ECO:0000313" key="10">
    <source>
        <dbReference type="Proteomes" id="UP000242881"/>
    </source>
</evidence>
<dbReference type="FunFam" id="1.10.132.20:FF:000001">
    <property type="entry name" value="Ribosome-recycling factor"/>
    <property type="match status" value="1"/>
</dbReference>
<dbReference type="NCBIfam" id="TIGR00496">
    <property type="entry name" value="frr"/>
    <property type="match status" value="1"/>
</dbReference>
<organism evidence="9 10">
    <name type="scientific">Calditerrivibrio nitroreducens</name>
    <dbReference type="NCBI Taxonomy" id="477976"/>
    <lineage>
        <taxon>Bacteria</taxon>
        <taxon>Pseudomonadati</taxon>
        <taxon>Deferribacterota</taxon>
        <taxon>Deferribacteres</taxon>
        <taxon>Deferribacterales</taxon>
        <taxon>Calditerrivibrionaceae</taxon>
    </lineage>
</organism>
<dbReference type="HAMAP" id="MF_00040">
    <property type="entry name" value="RRF"/>
    <property type="match status" value="1"/>
</dbReference>
<gene>
    <name evidence="6" type="primary">frr</name>
    <name evidence="9" type="ORF">C0187_04395</name>
</gene>
<evidence type="ECO:0000256" key="6">
    <source>
        <dbReference type="HAMAP-Rule" id="MF_00040"/>
    </source>
</evidence>
<feature type="coiled-coil region" evidence="7">
    <location>
        <begin position="124"/>
        <end position="179"/>
    </location>
</feature>
<name>A0A2J6WLZ8_9BACT</name>
<dbReference type="Gene3D" id="1.10.132.20">
    <property type="entry name" value="Ribosome-recycling factor"/>
    <property type="match status" value="1"/>
</dbReference>